<feature type="compositionally biased region" description="Basic and acidic residues" evidence="2">
    <location>
        <begin position="462"/>
        <end position="472"/>
    </location>
</feature>
<dbReference type="AlphaFoldDB" id="A0A1A8AMX8"/>
<dbReference type="PANTHER" id="PTHR16181:SF17">
    <property type="entry name" value="FAMILY WITH SEQUENCE SIMILARITY 83 MEMBER FB"/>
    <property type="match status" value="1"/>
</dbReference>
<reference evidence="4" key="1">
    <citation type="submission" date="2016-05" db="EMBL/GenBank/DDBJ databases">
        <authorList>
            <person name="Lavstsen T."/>
            <person name="Jespersen J.S."/>
        </authorList>
    </citation>
    <scope>NUCLEOTIDE SEQUENCE</scope>
    <source>
        <tissue evidence="4">Brain</tissue>
    </source>
</reference>
<feature type="region of interest" description="Disordered" evidence="2">
    <location>
        <begin position="81"/>
        <end position="112"/>
    </location>
</feature>
<feature type="compositionally biased region" description="Polar residues" evidence="2">
    <location>
        <begin position="296"/>
        <end position="307"/>
    </location>
</feature>
<proteinExistence type="inferred from homology"/>
<gene>
    <name evidence="4" type="primary">FAM83F</name>
</gene>
<feature type="compositionally biased region" description="Basic and acidic residues" evidence="2">
    <location>
        <begin position="432"/>
        <end position="454"/>
    </location>
</feature>
<feature type="domain" description="Scaffolding anchor of CK1" evidence="3">
    <location>
        <begin position="144"/>
        <end position="262"/>
    </location>
</feature>
<organism evidence="4">
    <name type="scientific">Nothobranchius furzeri</name>
    <name type="common">Turquoise killifish</name>
    <dbReference type="NCBI Taxonomy" id="105023"/>
    <lineage>
        <taxon>Eukaryota</taxon>
        <taxon>Metazoa</taxon>
        <taxon>Chordata</taxon>
        <taxon>Craniata</taxon>
        <taxon>Vertebrata</taxon>
        <taxon>Euteleostomi</taxon>
        <taxon>Actinopterygii</taxon>
        <taxon>Neopterygii</taxon>
        <taxon>Teleostei</taxon>
        <taxon>Neoteleostei</taxon>
        <taxon>Acanthomorphata</taxon>
        <taxon>Ovalentaria</taxon>
        <taxon>Atherinomorphae</taxon>
        <taxon>Cyprinodontiformes</taxon>
        <taxon>Nothobranchiidae</taxon>
        <taxon>Nothobranchius</taxon>
    </lineage>
</organism>
<dbReference type="InterPro" id="IPR012461">
    <property type="entry name" value="SACK1"/>
</dbReference>
<sequence>MAESQLMCMEDGHIGARIPESNPEFYYSEEQRAAVEELLKNGDGAYKTRLKDDNITDFLSAREVKLLVNTFKHYDMCHESSGGGQTSACRSEGQQEASRPEGDSGVHSTYWPQMSDTEVPQLEIGWLNRRSRRADAQDHPHVQLKDLMDAASRRSVPVYILLDSQGVPHFLDMCSRLQIGAQHLRNIRARTLQGIGLGLSFGKLPGSLCNKYMLVDGDKVVFGSYSFTWSTARMDRNMITVTTGQVVDFYDRDFRELYAISEKLDLYREFHLSSPTTNSTATLRSKAAPKRPPLPATTSRFQVSLGDSRNPEIQVPAHKFYNPKYELAFGNVPRPTGSLHELGAKQDTILAEVSKEGNNGRPRVASSEKMDWMSPLPSEAPSEIFKRHNGTAPKKKSLESHFPWKKKSSAGKSSWSHSSKSKSQTSSPTETHPAEETEDATKGSKKSSKVDKRTKSQTANSAHEHQSESPQRDKKRGCNVS</sequence>
<feature type="region of interest" description="Disordered" evidence="2">
    <location>
        <begin position="352"/>
        <end position="481"/>
    </location>
</feature>
<feature type="compositionally biased region" description="Polar residues" evidence="2">
    <location>
        <begin position="86"/>
        <end position="97"/>
    </location>
</feature>
<dbReference type="SUPFAM" id="SSF56024">
    <property type="entry name" value="Phospholipase D/nuclease"/>
    <property type="match status" value="1"/>
</dbReference>
<dbReference type="Gene3D" id="3.30.870.10">
    <property type="entry name" value="Endonuclease Chain A"/>
    <property type="match status" value="1"/>
</dbReference>
<dbReference type="InterPro" id="IPR050944">
    <property type="entry name" value="FAM83"/>
</dbReference>
<evidence type="ECO:0000256" key="1">
    <source>
        <dbReference type="ARBA" id="ARBA00006937"/>
    </source>
</evidence>
<dbReference type="GO" id="GO:0019901">
    <property type="term" value="F:protein kinase binding"/>
    <property type="evidence" value="ECO:0007669"/>
    <property type="project" value="TreeGrafter"/>
</dbReference>
<comment type="similarity">
    <text evidence="1">Belongs to the FAM83 family.</text>
</comment>
<accession>A0A1A8AMX8</accession>
<reference evidence="4" key="2">
    <citation type="submission" date="2016-06" db="EMBL/GenBank/DDBJ databases">
        <title>The genome of a short-lived fish provides insights into sex chromosome evolution and the genetic control of aging.</title>
        <authorList>
            <person name="Reichwald K."/>
            <person name="Felder M."/>
            <person name="Petzold A."/>
            <person name="Koch P."/>
            <person name="Groth M."/>
            <person name="Platzer M."/>
        </authorList>
    </citation>
    <scope>NUCLEOTIDE SEQUENCE</scope>
    <source>
        <tissue evidence="4">Brain</tissue>
    </source>
</reference>
<dbReference type="EMBL" id="HADY01018072">
    <property type="protein sequence ID" value="SBP56557.1"/>
    <property type="molecule type" value="Transcribed_RNA"/>
</dbReference>
<feature type="domain" description="Scaffolding anchor of CK1" evidence="3">
    <location>
        <begin position="17"/>
        <end position="137"/>
    </location>
</feature>
<name>A0A1A8AMX8_NOTFU</name>
<evidence type="ECO:0000256" key="2">
    <source>
        <dbReference type="SAM" id="MobiDB-lite"/>
    </source>
</evidence>
<evidence type="ECO:0000313" key="4">
    <source>
        <dbReference type="EMBL" id="SBP56557.1"/>
    </source>
</evidence>
<dbReference type="Pfam" id="PF07894">
    <property type="entry name" value="SACK1"/>
    <property type="match status" value="2"/>
</dbReference>
<feature type="region of interest" description="Disordered" evidence="2">
    <location>
        <begin position="276"/>
        <end position="308"/>
    </location>
</feature>
<dbReference type="GO" id="GO:0007165">
    <property type="term" value="P:signal transduction"/>
    <property type="evidence" value="ECO:0007669"/>
    <property type="project" value="TreeGrafter"/>
</dbReference>
<protein>
    <submittedName>
        <fullName evidence="4">Family with sequence similarity 83, member F</fullName>
    </submittedName>
</protein>
<evidence type="ECO:0000259" key="3">
    <source>
        <dbReference type="Pfam" id="PF07894"/>
    </source>
</evidence>
<feature type="compositionally biased region" description="Low complexity" evidence="2">
    <location>
        <begin position="410"/>
        <end position="427"/>
    </location>
</feature>
<dbReference type="PANTHER" id="PTHR16181">
    <property type="entry name" value="PROTEIN FAM83A-RELATED"/>
    <property type="match status" value="1"/>
</dbReference>